<name>A0ABX8Y8T2_ANETH</name>
<dbReference type="EMBL" id="CP080764">
    <property type="protein sequence ID" value="QYY41779.1"/>
    <property type="molecule type" value="Genomic_DNA"/>
</dbReference>
<protein>
    <submittedName>
        <fullName evidence="2">Uncharacterized protein</fullName>
    </submittedName>
</protein>
<organism evidence="2 3">
    <name type="scientific">Aneurinibacillus thermoaerophilus</name>
    <dbReference type="NCBI Taxonomy" id="143495"/>
    <lineage>
        <taxon>Bacteria</taxon>
        <taxon>Bacillati</taxon>
        <taxon>Bacillota</taxon>
        <taxon>Bacilli</taxon>
        <taxon>Bacillales</taxon>
        <taxon>Paenibacillaceae</taxon>
        <taxon>Aneurinibacillus group</taxon>
        <taxon>Aneurinibacillus</taxon>
    </lineage>
</organism>
<evidence type="ECO:0000313" key="2">
    <source>
        <dbReference type="EMBL" id="QYY41779.1"/>
    </source>
</evidence>
<keyword evidence="1" id="KW-0812">Transmembrane</keyword>
<keyword evidence="3" id="KW-1185">Reference proteome</keyword>
<keyword evidence="1" id="KW-1133">Transmembrane helix</keyword>
<dbReference type="GeneID" id="97142244"/>
<sequence>MLKSFGNSRGSAFFIVLVYTQILCLIVLHHLSVFSTLRQIPRNDEERMKMHYATEAGLYLRIEEALQNLQDFSQREYQIGDVTVKVLMEPWGTKELWLLAVGSAPFAYAHRTRLWCTVDKKTGIMTKWSEYKIDDSDYPDWVYGNRENDSWPGYRQAAWLEASRC</sequence>
<feature type="transmembrane region" description="Helical" evidence="1">
    <location>
        <begin position="12"/>
        <end position="31"/>
    </location>
</feature>
<proteinExistence type="predicted"/>
<dbReference type="RefSeq" id="WP_057898208.1">
    <property type="nucleotide sequence ID" value="NZ_CP080764.1"/>
</dbReference>
<reference evidence="2 3" key="1">
    <citation type="submission" date="2021-08" db="EMBL/GenBank/DDBJ databases">
        <title>Complete genome sequence of the strain Aneurinibacillus thermoaerophilus CCM 8960.</title>
        <authorList>
            <person name="Musilova J."/>
            <person name="Kourilova X."/>
            <person name="Pernicova I."/>
            <person name="Bezdicek M."/>
            <person name="Lengerova M."/>
            <person name="Obruca S."/>
            <person name="Sedlar K."/>
        </authorList>
    </citation>
    <scope>NUCLEOTIDE SEQUENCE [LARGE SCALE GENOMIC DNA]</scope>
    <source>
        <strain evidence="2 3">CCM 8960</strain>
    </source>
</reference>
<dbReference type="Proteomes" id="UP000826616">
    <property type="component" value="Chromosome"/>
</dbReference>
<keyword evidence="1" id="KW-0472">Membrane</keyword>
<evidence type="ECO:0000313" key="3">
    <source>
        <dbReference type="Proteomes" id="UP000826616"/>
    </source>
</evidence>
<accession>A0ABX8Y8T2</accession>
<gene>
    <name evidence="2" type="ORF">K3F53_12750</name>
</gene>
<evidence type="ECO:0000256" key="1">
    <source>
        <dbReference type="SAM" id="Phobius"/>
    </source>
</evidence>